<evidence type="ECO:0000313" key="2">
    <source>
        <dbReference type="Proteomes" id="UP001286313"/>
    </source>
</evidence>
<proteinExistence type="predicted"/>
<protein>
    <submittedName>
        <fullName evidence="1">Uncharacterized protein</fullName>
    </submittedName>
</protein>
<sequence length="74" mass="8014">MGLVKRAAGTVRRPGCSGIIQEDQRPGIFPGQLDPVVKTRKVVLLDYLLALVPIRALPQRPQVVSATLLPADRS</sequence>
<dbReference type="EMBL" id="JAWQEG010004594">
    <property type="protein sequence ID" value="KAK3860978.1"/>
    <property type="molecule type" value="Genomic_DNA"/>
</dbReference>
<gene>
    <name evidence="1" type="ORF">Pcinc_033007</name>
</gene>
<name>A0AAE1K260_PETCI</name>
<dbReference type="AlphaFoldDB" id="A0AAE1K260"/>
<evidence type="ECO:0000313" key="1">
    <source>
        <dbReference type="EMBL" id="KAK3860978.1"/>
    </source>
</evidence>
<accession>A0AAE1K260</accession>
<reference evidence="1" key="1">
    <citation type="submission" date="2023-10" db="EMBL/GenBank/DDBJ databases">
        <title>Genome assemblies of two species of porcelain crab, Petrolisthes cinctipes and Petrolisthes manimaculis (Anomura: Porcellanidae).</title>
        <authorList>
            <person name="Angst P."/>
        </authorList>
    </citation>
    <scope>NUCLEOTIDE SEQUENCE</scope>
    <source>
        <strain evidence="1">PB745_01</strain>
        <tissue evidence="1">Gill</tissue>
    </source>
</reference>
<dbReference type="Proteomes" id="UP001286313">
    <property type="component" value="Unassembled WGS sequence"/>
</dbReference>
<organism evidence="1 2">
    <name type="scientific">Petrolisthes cinctipes</name>
    <name type="common">Flat porcelain crab</name>
    <dbReference type="NCBI Taxonomy" id="88211"/>
    <lineage>
        <taxon>Eukaryota</taxon>
        <taxon>Metazoa</taxon>
        <taxon>Ecdysozoa</taxon>
        <taxon>Arthropoda</taxon>
        <taxon>Crustacea</taxon>
        <taxon>Multicrustacea</taxon>
        <taxon>Malacostraca</taxon>
        <taxon>Eumalacostraca</taxon>
        <taxon>Eucarida</taxon>
        <taxon>Decapoda</taxon>
        <taxon>Pleocyemata</taxon>
        <taxon>Anomura</taxon>
        <taxon>Galatheoidea</taxon>
        <taxon>Porcellanidae</taxon>
        <taxon>Petrolisthes</taxon>
    </lineage>
</organism>
<keyword evidence="2" id="KW-1185">Reference proteome</keyword>
<comment type="caution">
    <text evidence="1">The sequence shown here is derived from an EMBL/GenBank/DDBJ whole genome shotgun (WGS) entry which is preliminary data.</text>
</comment>